<evidence type="ECO:0000256" key="4">
    <source>
        <dbReference type="SAM" id="SignalP"/>
    </source>
</evidence>
<dbReference type="PRINTS" id="PR00457">
    <property type="entry name" value="ANPEROXIDASE"/>
</dbReference>
<evidence type="ECO:0000256" key="1">
    <source>
        <dbReference type="ARBA" id="ARBA00022559"/>
    </source>
</evidence>
<keyword evidence="1" id="KW-0560">Oxidoreductase</keyword>
<feature type="chain" id="PRO_5009311737" evidence="4">
    <location>
        <begin position="22"/>
        <end position="512"/>
    </location>
</feature>
<dbReference type="Proteomes" id="UP000095287">
    <property type="component" value="Unplaced"/>
</dbReference>
<evidence type="ECO:0000313" key="6">
    <source>
        <dbReference type="Proteomes" id="UP000095287"/>
    </source>
</evidence>
<name>A0A1I7Y5W3_9BILA</name>
<dbReference type="AlphaFoldDB" id="A0A1I7Y5W3"/>
<dbReference type="SMART" id="SM00254">
    <property type="entry name" value="ShKT"/>
    <property type="match status" value="1"/>
</dbReference>
<dbReference type="Gene3D" id="1.10.640.10">
    <property type="entry name" value="Haem peroxidase domain superfamily, animal type"/>
    <property type="match status" value="1"/>
</dbReference>
<dbReference type="GO" id="GO:0020037">
    <property type="term" value="F:heme binding"/>
    <property type="evidence" value="ECO:0007669"/>
    <property type="project" value="InterPro"/>
</dbReference>
<feature type="domain" description="ShKT" evidence="5">
    <location>
        <begin position="27"/>
        <end position="61"/>
    </location>
</feature>
<dbReference type="PANTHER" id="PTHR11475">
    <property type="entry name" value="OXIDASE/PEROXIDASE"/>
    <property type="match status" value="1"/>
</dbReference>
<dbReference type="InterPro" id="IPR003582">
    <property type="entry name" value="ShKT_dom"/>
</dbReference>
<dbReference type="GO" id="GO:0046872">
    <property type="term" value="F:metal ion binding"/>
    <property type="evidence" value="ECO:0007669"/>
    <property type="project" value="UniProtKB-KW"/>
</dbReference>
<dbReference type="GO" id="GO:0006979">
    <property type="term" value="P:response to oxidative stress"/>
    <property type="evidence" value="ECO:0007669"/>
    <property type="project" value="InterPro"/>
</dbReference>
<keyword evidence="3" id="KW-1015">Disulfide bond</keyword>
<dbReference type="PROSITE" id="PS51670">
    <property type="entry name" value="SHKT"/>
    <property type="match status" value="1"/>
</dbReference>
<feature type="disulfide bond" evidence="3">
    <location>
        <begin position="27"/>
        <end position="61"/>
    </location>
</feature>
<keyword evidence="1" id="KW-0575">Peroxidase</keyword>
<feature type="binding site" description="axial binding residue" evidence="2">
    <location>
        <position position="404"/>
    </location>
    <ligand>
        <name>heme b</name>
        <dbReference type="ChEBI" id="CHEBI:60344"/>
    </ligand>
    <ligandPart>
        <name>Fe</name>
        <dbReference type="ChEBI" id="CHEBI:18248"/>
    </ligandPart>
</feature>
<dbReference type="InterPro" id="IPR010255">
    <property type="entry name" value="Haem_peroxidase_sf"/>
</dbReference>
<organism evidence="6 7">
    <name type="scientific">Steinernema glaseri</name>
    <dbReference type="NCBI Taxonomy" id="37863"/>
    <lineage>
        <taxon>Eukaryota</taxon>
        <taxon>Metazoa</taxon>
        <taxon>Ecdysozoa</taxon>
        <taxon>Nematoda</taxon>
        <taxon>Chromadorea</taxon>
        <taxon>Rhabditida</taxon>
        <taxon>Tylenchina</taxon>
        <taxon>Panagrolaimomorpha</taxon>
        <taxon>Strongyloidoidea</taxon>
        <taxon>Steinernematidae</taxon>
        <taxon>Steinernema</taxon>
    </lineage>
</organism>
<dbReference type="InterPro" id="IPR037120">
    <property type="entry name" value="Haem_peroxidase_sf_animal"/>
</dbReference>
<keyword evidence="2" id="KW-0349">Heme</keyword>
<dbReference type="PANTHER" id="PTHR11475:SF22">
    <property type="entry name" value="PEROXIDASE SKPO-1"/>
    <property type="match status" value="1"/>
</dbReference>
<sequence length="512" mass="57591">MWNVQALLLLGFLAIITGAELQCIGSCCDKDEQCFKRAESGECAERPGWMLRNCPASCGLCPEQSKCPSVHTIEDGLRHRMTKNKFVNQFQMSQCAPLNQPTDCKLNMCYHLKFRSFDGACNNLHMSLLGAAYRPFKRLLSPNYDDRVNAATGSLMRILPNPRDVTLHLLRSGRSPTVRPNSLFMQWGQFLAHDMTANGLDNKCQCGSNDRIRCANIKSTRERRCISFTRSIPACGTGIRGDPREQVNRNTPFIDASVVYGSDHTMVKSLRKGLSGFLRDMKATHDHKRGHSFPPLPSETTFSVGDDRSNVFFGLGAFHTIFLRLHNKIAKQLKSINPGWDGERLFQETRKIVGAYMQVITYQEFLPALLGDDVDSLIPPYSGYKPTVDPAVANEFAGAAFRLHGLIMPSFPSLDHRWHKYEENQFSAMQLNDSRVVDGGTDDLIRGMMSTPSRAPQTISLQVTEKAFGGLVDLASINIQRGRDHGFQPYNEYRRKVCNLPPVWSFSKWRGL</sequence>
<keyword evidence="6" id="KW-1185">Reference proteome</keyword>
<dbReference type="GO" id="GO:0004601">
    <property type="term" value="F:peroxidase activity"/>
    <property type="evidence" value="ECO:0007669"/>
    <property type="project" value="UniProtKB-KW"/>
</dbReference>
<dbReference type="Pfam" id="PF01549">
    <property type="entry name" value="ShK"/>
    <property type="match status" value="1"/>
</dbReference>
<dbReference type="SUPFAM" id="SSF48113">
    <property type="entry name" value="Heme-dependent peroxidases"/>
    <property type="match status" value="1"/>
</dbReference>
<dbReference type="PROSITE" id="PS50292">
    <property type="entry name" value="PEROXIDASE_3"/>
    <property type="match status" value="1"/>
</dbReference>
<comment type="caution">
    <text evidence="3">Lacks conserved residue(s) required for the propagation of feature annotation.</text>
</comment>
<protein>
    <submittedName>
        <fullName evidence="7">ShKT domain-containing protein</fullName>
    </submittedName>
</protein>
<keyword evidence="4" id="KW-0732">Signal</keyword>
<dbReference type="GO" id="GO:0005615">
    <property type="term" value="C:extracellular space"/>
    <property type="evidence" value="ECO:0007669"/>
    <property type="project" value="TreeGrafter"/>
</dbReference>
<dbReference type="WBParaSite" id="L893_g12988.t1">
    <property type="protein sequence ID" value="L893_g12988.t1"/>
    <property type="gene ID" value="L893_g12988"/>
</dbReference>
<reference evidence="7" key="1">
    <citation type="submission" date="2016-11" db="UniProtKB">
        <authorList>
            <consortium name="WormBaseParasite"/>
        </authorList>
    </citation>
    <scope>IDENTIFICATION</scope>
</reference>
<evidence type="ECO:0000256" key="3">
    <source>
        <dbReference type="PROSITE-ProRule" id="PRU01005"/>
    </source>
</evidence>
<dbReference type="Pfam" id="PF03098">
    <property type="entry name" value="An_peroxidase"/>
    <property type="match status" value="1"/>
</dbReference>
<evidence type="ECO:0000259" key="5">
    <source>
        <dbReference type="PROSITE" id="PS51670"/>
    </source>
</evidence>
<keyword evidence="2" id="KW-0479">Metal-binding</keyword>
<keyword evidence="2" id="KW-0408">Iron</keyword>
<accession>A0A1I7Y5W3</accession>
<evidence type="ECO:0000313" key="7">
    <source>
        <dbReference type="WBParaSite" id="L893_g12988.t1"/>
    </source>
</evidence>
<evidence type="ECO:0000256" key="2">
    <source>
        <dbReference type="PIRSR" id="PIRSR619791-2"/>
    </source>
</evidence>
<dbReference type="InterPro" id="IPR019791">
    <property type="entry name" value="Haem_peroxidase_animal"/>
</dbReference>
<proteinExistence type="predicted"/>
<feature type="signal peptide" evidence="4">
    <location>
        <begin position="1"/>
        <end position="21"/>
    </location>
</feature>